<dbReference type="Proteomes" id="UP001066276">
    <property type="component" value="Chromosome 4_1"/>
</dbReference>
<protein>
    <submittedName>
        <fullName evidence="1">Uncharacterized protein</fullName>
    </submittedName>
</protein>
<keyword evidence="2" id="KW-1185">Reference proteome</keyword>
<name>A0AAV7T3C9_PLEWA</name>
<evidence type="ECO:0000313" key="1">
    <source>
        <dbReference type="EMBL" id="KAJ1171085.1"/>
    </source>
</evidence>
<dbReference type="EMBL" id="JANPWB010000007">
    <property type="protein sequence ID" value="KAJ1171085.1"/>
    <property type="molecule type" value="Genomic_DNA"/>
</dbReference>
<sequence length="83" mass="8842">MAPSVPPNLEDRIYFITAAGRPAVRFTGTQPLTWIWRPAALAAAVRFTGLVLATNVSLPSVGRHVHAALLAAEDAARFGQMMG</sequence>
<accession>A0AAV7T3C9</accession>
<proteinExistence type="predicted"/>
<gene>
    <name evidence="1" type="ORF">NDU88_002956</name>
</gene>
<evidence type="ECO:0000313" key="2">
    <source>
        <dbReference type="Proteomes" id="UP001066276"/>
    </source>
</evidence>
<reference evidence="1" key="1">
    <citation type="journal article" date="2022" name="bioRxiv">
        <title>Sequencing and chromosome-scale assembly of the giantPleurodeles waltlgenome.</title>
        <authorList>
            <person name="Brown T."/>
            <person name="Elewa A."/>
            <person name="Iarovenko S."/>
            <person name="Subramanian E."/>
            <person name="Araus A.J."/>
            <person name="Petzold A."/>
            <person name="Susuki M."/>
            <person name="Suzuki K.-i.T."/>
            <person name="Hayashi T."/>
            <person name="Toyoda A."/>
            <person name="Oliveira C."/>
            <person name="Osipova E."/>
            <person name="Leigh N.D."/>
            <person name="Simon A."/>
            <person name="Yun M.H."/>
        </authorList>
    </citation>
    <scope>NUCLEOTIDE SEQUENCE</scope>
    <source>
        <strain evidence="1">20211129_DDA</strain>
        <tissue evidence="1">Liver</tissue>
    </source>
</reference>
<comment type="caution">
    <text evidence="1">The sequence shown here is derived from an EMBL/GenBank/DDBJ whole genome shotgun (WGS) entry which is preliminary data.</text>
</comment>
<dbReference type="AlphaFoldDB" id="A0AAV7T3C9"/>
<organism evidence="1 2">
    <name type="scientific">Pleurodeles waltl</name>
    <name type="common">Iberian ribbed newt</name>
    <dbReference type="NCBI Taxonomy" id="8319"/>
    <lineage>
        <taxon>Eukaryota</taxon>
        <taxon>Metazoa</taxon>
        <taxon>Chordata</taxon>
        <taxon>Craniata</taxon>
        <taxon>Vertebrata</taxon>
        <taxon>Euteleostomi</taxon>
        <taxon>Amphibia</taxon>
        <taxon>Batrachia</taxon>
        <taxon>Caudata</taxon>
        <taxon>Salamandroidea</taxon>
        <taxon>Salamandridae</taxon>
        <taxon>Pleurodelinae</taxon>
        <taxon>Pleurodeles</taxon>
    </lineage>
</organism>